<evidence type="ECO:0000256" key="3">
    <source>
        <dbReference type="ARBA" id="ARBA00022448"/>
    </source>
</evidence>
<dbReference type="Pfam" id="PF01497">
    <property type="entry name" value="Peripla_BP_2"/>
    <property type="match status" value="1"/>
</dbReference>
<proteinExistence type="inferred from homology"/>
<protein>
    <submittedName>
        <fullName evidence="8">Iron ABC transporter substrate-binding protein</fullName>
    </submittedName>
</protein>
<dbReference type="InterPro" id="IPR002491">
    <property type="entry name" value="ABC_transptr_periplasmic_BD"/>
</dbReference>
<evidence type="ECO:0000256" key="5">
    <source>
        <dbReference type="ARBA" id="ARBA00022729"/>
    </source>
</evidence>
<keyword evidence="4" id="KW-0408">Iron</keyword>
<evidence type="ECO:0000313" key="8">
    <source>
        <dbReference type="EMBL" id="PWC10864.1"/>
    </source>
</evidence>
<dbReference type="PROSITE" id="PS50983">
    <property type="entry name" value="FE_B12_PBP"/>
    <property type="match status" value="1"/>
</dbReference>
<dbReference type="GO" id="GO:0030288">
    <property type="term" value="C:outer membrane-bounded periplasmic space"/>
    <property type="evidence" value="ECO:0007669"/>
    <property type="project" value="TreeGrafter"/>
</dbReference>
<dbReference type="InterPro" id="IPR051313">
    <property type="entry name" value="Bact_iron-sidero_bind"/>
</dbReference>
<evidence type="ECO:0000256" key="4">
    <source>
        <dbReference type="ARBA" id="ARBA00022496"/>
    </source>
</evidence>
<keyword evidence="3" id="KW-0813">Transport</keyword>
<dbReference type="AlphaFoldDB" id="A0A2U1TN72"/>
<evidence type="ECO:0000256" key="6">
    <source>
        <dbReference type="SAM" id="SignalP"/>
    </source>
</evidence>
<dbReference type="PANTHER" id="PTHR30532:SF28">
    <property type="entry name" value="PETROBACTIN-BINDING PROTEIN YCLQ"/>
    <property type="match status" value="1"/>
</dbReference>
<dbReference type="GO" id="GO:1901678">
    <property type="term" value="P:iron coordination entity transport"/>
    <property type="evidence" value="ECO:0007669"/>
    <property type="project" value="UniProtKB-ARBA"/>
</dbReference>
<organism evidence="8 9">
    <name type="scientific">Brenneria roseae subsp. americana</name>
    <dbReference type="NCBI Taxonomy" id="1508507"/>
    <lineage>
        <taxon>Bacteria</taxon>
        <taxon>Pseudomonadati</taxon>
        <taxon>Pseudomonadota</taxon>
        <taxon>Gammaproteobacteria</taxon>
        <taxon>Enterobacterales</taxon>
        <taxon>Pectobacteriaceae</taxon>
        <taxon>Brenneria</taxon>
    </lineage>
</organism>
<dbReference type="PANTHER" id="PTHR30532">
    <property type="entry name" value="IRON III DICITRATE-BINDING PERIPLASMIC PROTEIN"/>
    <property type="match status" value="1"/>
</dbReference>
<evidence type="ECO:0000313" key="9">
    <source>
        <dbReference type="Proteomes" id="UP000245138"/>
    </source>
</evidence>
<feature type="chain" id="PRO_5015637587" evidence="6">
    <location>
        <begin position="23"/>
        <end position="321"/>
    </location>
</feature>
<keyword evidence="5 6" id="KW-0732">Signal</keyword>
<dbReference type="EMBL" id="QDKJ01000012">
    <property type="protein sequence ID" value="PWC10864.1"/>
    <property type="molecule type" value="Genomic_DNA"/>
</dbReference>
<dbReference type="PROSITE" id="PS51257">
    <property type="entry name" value="PROKAR_LIPOPROTEIN"/>
    <property type="match status" value="1"/>
</dbReference>
<dbReference type="RefSeq" id="WP_109055219.1">
    <property type="nucleotide sequence ID" value="NZ_QDKJ01000012.1"/>
</dbReference>
<comment type="similarity">
    <text evidence="2">Belongs to the bacterial solute-binding protein 8 family.</text>
</comment>
<comment type="subcellular location">
    <subcellularLocation>
        <location evidence="1">Cell envelope</location>
    </subcellularLocation>
</comment>
<comment type="caution">
    <text evidence="8">The sequence shown here is derived from an EMBL/GenBank/DDBJ whole genome shotgun (WGS) entry which is preliminary data.</text>
</comment>
<keyword evidence="9" id="KW-1185">Reference proteome</keyword>
<sequence length="321" mass="34782">MSKIKITPLHSVAVALSFLLLAGCDDRPAATESAAPKTVTIEHAQGTTEVPLNPQNVIVFNPETLDILDALDVKISGVPQTSIHLPSFLSKYSGSEYLNAGTLFEPNYEALSSAKPDLIIAGARATDAYDKLSGIAPTISLSVDDNNFIDSLTQRTEQIGLIFGKEKEAQQKLDAFKQQVEQVKAKSAHAGNAMVLMISGGKLSAYNPKSRFGFVFDVLGFQPAIELPQEGRHGNVVSPELLLQYNPDWLFVLSRDSAIGRTGEDAAKQVLDNPLVHKTTAWQKNQIVYMDSSALYVAGGLQSYSRLMDDVNKALDQHPAN</sequence>
<keyword evidence="4" id="KW-0406">Ion transport</keyword>
<evidence type="ECO:0000259" key="7">
    <source>
        <dbReference type="PROSITE" id="PS50983"/>
    </source>
</evidence>
<accession>A0A2U1TN72</accession>
<dbReference type="Gene3D" id="3.40.50.1980">
    <property type="entry name" value="Nitrogenase molybdenum iron protein domain"/>
    <property type="match status" value="2"/>
</dbReference>
<feature type="domain" description="Fe/B12 periplasmic-binding" evidence="7">
    <location>
        <begin position="56"/>
        <end position="319"/>
    </location>
</feature>
<dbReference type="OrthoDB" id="63946at2"/>
<evidence type="ECO:0000256" key="1">
    <source>
        <dbReference type="ARBA" id="ARBA00004196"/>
    </source>
</evidence>
<dbReference type="CDD" id="cd01140">
    <property type="entry name" value="FatB"/>
    <property type="match status" value="1"/>
</dbReference>
<feature type="signal peptide" evidence="6">
    <location>
        <begin position="1"/>
        <end position="22"/>
    </location>
</feature>
<dbReference type="InterPro" id="IPR033870">
    <property type="entry name" value="FatB"/>
</dbReference>
<gene>
    <name evidence="8" type="ORF">B4923_15230</name>
</gene>
<dbReference type="Proteomes" id="UP000245138">
    <property type="component" value="Unassembled WGS sequence"/>
</dbReference>
<keyword evidence="4" id="KW-0410">Iron transport</keyword>
<dbReference type="SUPFAM" id="SSF53807">
    <property type="entry name" value="Helical backbone' metal receptor"/>
    <property type="match status" value="1"/>
</dbReference>
<name>A0A2U1TN72_9GAMM</name>
<reference evidence="8 9" key="1">
    <citation type="submission" date="2018-04" db="EMBL/GenBank/DDBJ databases">
        <title>Brenneria corticis sp.nov.</title>
        <authorList>
            <person name="Li Y."/>
        </authorList>
    </citation>
    <scope>NUCLEOTIDE SEQUENCE [LARGE SCALE GENOMIC DNA]</scope>
    <source>
        <strain evidence="8 9">LMG 27715</strain>
    </source>
</reference>
<evidence type="ECO:0000256" key="2">
    <source>
        <dbReference type="ARBA" id="ARBA00008814"/>
    </source>
</evidence>